<protein>
    <submittedName>
        <fullName evidence="3">Polysaccharide deacetylase family protein</fullName>
    </submittedName>
</protein>
<dbReference type="SUPFAM" id="SSF88713">
    <property type="entry name" value="Glycoside hydrolase/deacetylase"/>
    <property type="match status" value="1"/>
</dbReference>
<reference evidence="3 4" key="1">
    <citation type="submission" date="2020-07" db="EMBL/GenBank/DDBJ databases">
        <title>non toxigenic Corynebacterium sp. nov from a clinical source.</title>
        <authorList>
            <person name="Bernier A.-M."/>
            <person name="Bernard K."/>
        </authorList>
    </citation>
    <scope>NUCLEOTIDE SEQUENCE [LARGE SCALE GENOMIC DNA]</scope>
    <source>
        <strain evidence="4">NML 93-0612</strain>
    </source>
</reference>
<dbReference type="Pfam" id="PF01522">
    <property type="entry name" value="Polysacc_deac_1"/>
    <property type="match status" value="1"/>
</dbReference>
<feature type="compositionally biased region" description="Low complexity" evidence="1">
    <location>
        <begin position="19"/>
        <end position="31"/>
    </location>
</feature>
<dbReference type="InterPro" id="IPR050248">
    <property type="entry name" value="Polysacc_deacetylase_ArnD"/>
</dbReference>
<dbReference type="CDD" id="cd10955">
    <property type="entry name" value="CE4_BH0857_like"/>
    <property type="match status" value="1"/>
</dbReference>
<keyword evidence="4" id="KW-1185">Reference proteome</keyword>
<proteinExistence type="predicted"/>
<evidence type="ECO:0000313" key="3">
    <source>
        <dbReference type="EMBL" id="QMV86490.1"/>
    </source>
</evidence>
<evidence type="ECO:0000256" key="1">
    <source>
        <dbReference type="SAM" id="MobiDB-lite"/>
    </source>
</evidence>
<dbReference type="Proteomes" id="UP000515570">
    <property type="component" value="Chromosome"/>
</dbReference>
<dbReference type="Gene3D" id="3.20.20.370">
    <property type="entry name" value="Glycoside hydrolase/deacetylase"/>
    <property type="match status" value="1"/>
</dbReference>
<dbReference type="GO" id="GO:0016810">
    <property type="term" value="F:hydrolase activity, acting on carbon-nitrogen (but not peptide) bonds"/>
    <property type="evidence" value="ECO:0007669"/>
    <property type="project" value="InterPro"/>
</dbReference>
<evidence type="ECO:0000259" key="2">
    <source>
        <dbReference type="PROSITE" id="PS51677"/>
    </source>
</evidence>
<dbReference type="EMBL" id="CP059833">
    <property type="protein sequence ID" value="QMV86490.1"/>
    <property type="molecule type" value="Genomic_DNA"/>
</dbReference>
<feature type="region of interest" description="Disordered" evidence="1">
    <location>
        <begin position="1"/>
        <end position="32"/>
    </location>
</feature>
<dbReference type="InterPro" id="IPR002509">
    <property type="entry name" value="NODB_dom"/>
</dbReference>
<evidence type="ECO:0000313" key="4">
    <source>
        <dbReference type="Proteomes" id="UP000515570"/>
    </source>
</evidence>
<sequence length="268" mass="28506">MAVAGCTLQTERRGATMNPTASSTTSAAPPTQTLLPEVDIIARYEHAGAHAWGLDVPGIVRTMPPEAKTIALTFDACGGPKGSRIDEALLATLQEQNVPATLFWNKRWIDANPRRAQEIAAHPLFQIENHGTSHKPLSVNGRSAYGIAGTANVAELVEEIEGNRRFLREFLGVESKWFRSGTAHYDDIAVRIARDLGVAIAGFSVNGDAGATLAARAVTKSLAHSSPGAIAIMHMNQPGHGTAEGVRAAIPQLREAGFTFVQLGDVSR</sequence>
<organism evidence="3 4">
    <name type="scientific">Corynebacterium hindlerae</name>
    <dbReference type="NCBI Taxonomy" id="699041"/>
    <lineage>
        <taxon>Bacteria</taxon>
        <taxon>Bacillati</taxon>
        <taxon>Actinomycetota</taxon>
        <taxon>Actinomycetes</taxon>
        <taxon>Mycobacteriales</taxon>
        <taxon>Corynebacteriaceae</taxon>
        <taxon>Corynebacterium</taxon>
    </lineage>
</organism>
<gene>
    <name evidence="3" type="ORF">HW450_07760</name>
</gene>
<dbReference type="PROSITE" id="PS51677">
    <property type="entry name" value="NODB"/>
    <property type="match status" value="1"/>
</dbReference>
<accession>A0A7G5FIP9</accession>
<dbReference type="PANTHER" id="PTHR10587">
    <property type="entry name" value="GLYCOSYL TRANSFERASE-RELATED"/>
    <property type="match status" value="1"/>
</dbReference>
<feature type="domain" description="NodB homology" evidence="2">
    <location>
        <begin position="68"/>
        <end position="261"/>
    </location>
</feature>
<dbReference type="GO" id="GO:0005975">
    <property type="term" value="P:carbohydrate metabolic process"/>
    <property type="evidence" value="ECO:0007669"/>
    <property type="project" value="InterPro"/>
</dbReference>
<name>A0A7G5FIP9_9CORY</name>
<dbReference type="AlphaFoldDB" id="A0A7G5FIP9"/>
<dbReference type="InterPro" id="IPR011330">
    <property type="entry name" value="Glyco_hydro/deAcase_b/a-brl"/>
</dbReference>
<dbReference type="PANTHER" id="PTHR10587:SF134">
    <property type="entry name" value="SECRETED PROTEIN"/>
    <property type="match status" value="1"/>
</dbReference>